<gene>
    <name evidence="1" type="ORF">CTLFYP3_02211</name>
</gene>
<proteinExistence type="predicted"/>
<name>A0A6N3ECN4_9CLOT</name>
<dbReference type="RefSeq" id="WP_156626656.1">
    <property type="nucleotide sequence ID" value="NZ_CACRTO010000020.1"/>
</dbReference>
<dbReference type="EMBL" id="CACRTO010000020">
    <property type="protein sequence ID" value="VYU37528.1"/>
    <property type="molecule type" value="Genomic_DNA"/>
</dbReference>
<evidence type="ECO:0000313" key="1">
    <source>
        <dbReference type="EMBL" id="VYU37528.1"/>
    </source>
</evidence>
<accession>A0A6N3ECN4</accession>
<sequence length="251" mass="29454">MFKLDHFVVNINGSYQKDKDEIKKITEAGFPYEPSWGKGTKGFKASNLWIGNEYFEMINIIRADGGGWKEDWVELYNKGHRGLVCLMLDVEDIDKIYKSLTNKYIEVTKPEYLKFKWFFNLLTRTMPWRNSYINFFEGIPMQIGLQQMKDEKSLDFMNQYMVPNSSDNEILGISKVIIRGTLTSKDISLIEGVFEDLIINRKPLTIELNQGQTIVFEENEDYSVEMFTKCKNENYINKIIKIENITVRNEN</sequence>
<organism evidence="1">
    <name type="scientific">Clostridium tertium</name>
    <dbReference type="NCBI Taxonomy" id="1559"/>
    <lineage>
        <taxon>Bacteria</taxon>
        <taxon>Bacillati</taxon>
        <taxon>Bacillota</taxon>
        <taxon>Clostridia</taxon>
        <taxon>Eubacteriales</taxon>
        <taxon>Clostridiaceae</taxon>
        <taxon>Clostridium</taxon>
    </lineage>
</organism>
<dbReference type="AlphaFoldDB" id="A0A6N3ECN4"/>
<reference evidence="1" key="1">
    <citation type="submission" date="2019-11" db="EMBL/GenBank/DDBJ databases">
        <authorList>
            <person name="Feng L."/>
        </authorList>
    </citation>
    <scope>NUCLEOTIDE SEQUENCE</scope>
    <source>
        <strain evidence="1">CTertiumLFYP3</strain>
    </source>
</reference>
<protein>
    <recommendedName>
        <fullName evidence="2">Glyoxalase-like domain-containing protein</fullName>
    </recommendedName>
</protein>
<evidence type="ECO:0008006" key="2">
    <source>
        <dbReference type="Google" id="ProtNLM"/>
    </source>
</evidence>